<feature type="domain" description="Amine oxidase" evidence="2">
    <location>
        <begin position="22"/>
        <end position="443"/>
    </location>
</feature>
<comment type="caution">
    <text evidence="3">The sequence shown here is derived from an EMBL/GenBank/DDBJ whole genome shotgun (WGS) entry which is preliminary data.</text>
</comment>
<sequence>MPKDFLAGAKDYYDVVVIGSGLAGMTAANTLARAGRSVLLCEQHYKLGGMATWFKRPGGHIFDISLHGFPIGMIKSCKRYWTKEIADSIVQLKNIRFDNPMFSLTTTFNREDFTRLLIEQFQVPTETVHAFFDAARQMNFYDDQQTTTRELFDRFFPGREDVIRLLMEPITYANGSTLEDPAISYGIVFSNFMSKGVFTFEGGTDRLIHLMEEDMKKSGVDIRIRCDVEKILVENGRANGVVINGRTIKAGSVISNSNLRGTILELVGEDKFDAKFVEETKAVRLNNSSTQVYMALKPDDTIPEETGDLLFSSTAPAFRTDLLLSRDITSRTYSFYYPRTRPEGRPRCLIVSSTNARYEDWANLPEDEYEASKQDLVETTLDAIEKYVPNIRERIDHAEASTPRTFQHYTKHNLGSSFGTKFEGLAVSRALPDQLPGLYHAGSVGIIMSGWLGAINYGVIVSNDVDAYLLKTAEKNPFATTTK</sequence>
<dbReference type="GO" id="GO:0016491">
    <property type="term" value="F:oxidoreductase activity"/>
    <property type="evidence" value="ECO:0007669"/>
    <property type="project" value="InterPro"/>
</dbReference>
<dbReference type="Proteomes" id="UP001139103">
    <property type="component" value="Unassembled WGS sequence"/>
</dbReference>
<dbReference type="InterPro" id="IPR036188">
    <property type="entry name" value="FAD/NAD-bd_sf"/>
</dbReference>
<dbReference type="RefSeq" id="WP_230217654.1">
    <property type="nucleotide sequence ID" value="NZ_JAJKFT010000004.1"/>
</dbReference>
<proteinExistence type="inferred from homology"/>
<evidence type="ECO:0000259" key="2">
    <source>
        <dbReference type="Pfam" id="PF01593"/>
    </source>
</evidence>
<evidence type="ECO:0000313" key="3">
    <source>
        <dbReference type="EMBL" id="MCC9628410.1"/>
    </source>
</evidence>
<accession>A0A9X1MLG6</accession>
<evidence type="ECO:0000313" key="4">
    <source>
        <dbReference type="Proteomes" id="UP001139103"/>
    </source>
</evidence>
<keyword evidence="4" id="KW-1185">Reference proteome</keyword>
<name>A0A9X1MLG6_9BACT</name>
<organism evidence="3 4">
    <name type="scientific">Blastopirellula sediminis</name>
    <dbReference type="NCBI Taxonomy" id="2894196"/>
    <lineage>
        <taxon>Bacteria</taxon>
        <taxon>Pseudomonadati</taxon>
        <taxon>Planctomycetota</taxon>
        <taxon>Planctomycetia</taxon>
        <taxon>Pirellulales</taxon>
        <taxon>Pirellulaceae</taxon>
        <taxon>Blastopirellula</taxon>
    </lineage>
</organism>
<protein>
    <submittedName>
        <fullName evidence="3">NAD(P)/FAD-dependent oxidoreductase</fullName>
    </submittedName>
</protein>
<gene>
    <name evidence="3" type="ORF">LOC68_08385</name>
</gene>
<dbReference type="Gene3D" id="3.50.50.60">
    <property type="entry name" value="FAD/NAD(P)-binding domain"/>
    <property type="match status" value="2"/>
</dbReference>
<evidence type="ECO:0000256" key="1">
    <source>
        <dbReference type="ARBA" id="ARBA00006046"/>
    </source>
</evidence>
<dbReference type="EMBL" id="JAJKFT010000004">
    <property type="protein sequence ID" value="MCC9628410.1"/>
    <property type="molecule type" value="Genomic_DNA"/>
</dbReference>
<comment type="similarity">
    <text evidence="1">Belongs to the carotenoid/retinoid oxidoreductase family.</text>
</comment>
<dbReference type="SUPFAM" id="SSF51905">
    <property type="entry name" value="FAD/NAD(P)-binding domain"/>
    <property type="match status" value="1"/>
</dbReference>
<dbReference type="PANTHER" id="PTHR43734">
    <property type="entry name" value="PHYTOENE DESATURASE"/>
    <property type="match status" value="1"/>
</dbReference>
<dbReference type="PANTHER" id="PTHR43734:SF3">
    <property type="entry name" value="B-CAROTENE KETOLASE"/>
    <property type="match status" value="1"/>
</dbReference>
<reference evidence="3" key="1">
    <citation type="submission" date="2021-11" db="EMBL/GenBank/DDBJ databases">
        <title>Genome sequence.</title>
        <authorList>
            <person name="Sun Q."/>
        </authorList>
    </citation>
    <scope>NUCLEOTIDE SEQUENCE</scope>
    <source>
        <strain evidence="3">JC732</strain>
    </source>
</reference>
<dbReference type="Pfam" id="PF01593">
    <property type="entry name" value="Amino_oxidase"/>
    <property type="match status" value="1"/>
</dbReference>
<dbReference type="AlphaFoldDB" id="A0A9X1MLG6"/>
<dbReference type="InterPro" id="IPR002937">
    <property type="entry name" value="Amino_oxidase"/>
</dbReference>